<dbReference type="RefSeq" id="WP_271431134.1">
    <property type="nucleotide sequence ID" value="NZ_JAQIOY010000001.1"/>
</dbReference>
<gene>
    <name evidence="2" type="primary">bchJ</name>
    <name evidence="2" type="ORF">PFY00_03600</name>
</gene>
<comment type="caution">
    <text evidence="2">The sequence shown here is derived from an EMBL/GenBank/DDBJ whole genome shotgun (WGS) entry which is preliminary data.</text>
</comment>
<dbReference type="InterPro" id="IPR024096">
    <property type="entry name" value="NO_sig/Golgi_transp_ligand-bd"/>
</dbReference>
<organism evidence="2 3">
    <name type="scientific">Thalassococcus lentus</name>
    <dbReference type="NCBI Taxonomy" id="1210524"/>
    <lineage>
        <taxon>Bacteria</taxon>
        <taxon>Pseudomonadati</taxon>
        <taxon>Pseudomonadota</taxon>
        <taxon>Alphaproteobacteria</taxon>
        <taxon>Rhodobacterales</taxon>
        <taxon>Roseobacteraceae</taxon>
        <taxon>Thalassococcus</taxon>
    </lineage>
</organism>
<dbReference type="SMART" id="SM00989">
    <property type="entry name" value="V4R"/>
    <property type="match status" value="1"/>
</dbReference>
<evidence type="ECO:0000313" key="2">
    <source>
        <dbReference type="EMBL" id="MDA7423800.1"/>
    </source>
</evidence>
<reference evidence="2 3" key="1">
    <citation type="submission" date="2023-01" db="EMBL/GenBank/DDBJ databases">
        <title>Thalassococcus onchidii sp. nov., isolated from a marine invertebrate from the South China Sea.</title>
        <authorList>
            <person name="Xu S."/>
            <person name="Liu Z."/>
            <person name="Xu Y."/>
        </authorList>
    </citation>
    <scope>NUCLEOTIDE SEQUENCE [LARGE SCALE GENOMIC DNA]</scope>
    <source>
        <strain evidence="2 3">KCTC 32084</strain>
    </source>
</reference>
<name>A0ABT4XPH3_9RHOB</name>
<proteinExistence type="predicted"/>
<feature type="domain" description="4-vinyl reductase 4VR" evidence="1">
    <location>
        <begin position="123"/>
        <end position="184"/>
    </location>
</feature>
<dbReference type="InterPro" id="IPR004096">
    <property type="entry name" value="V4R"/>
</dbReference>
<evidence type="ECO:0000259" key="1">
    <source>
        <dbReference type="SMART" id="SM00989"/>
    </source>
</evidence>
<dbReference type="Proteomes" id="UP001210720">
    <property type="component" value="Unassembled WGS sequence"/>
</dbReference>
<dbReference type="EMBL" id="JAQIOY010000001">
    <property type="protein sequence ID" value="MDA7423800.1"/>
    <property type="molecule type" value="Genomic_DNA"/>
</dbReference>
<dbReference type="Pfam" id="PF02830">
    <property type="entry name" value="V4R"/>
    <property type="match status" value="1"/>
</dbReference>
<dbReference type="Gene3D" id="3.30.1380.20">
    <property type="entry name" value="Trafficking protein particle complex subunit 3"/>
    <property type="match status" value="1"/>
</dbReference>
<protein>
    <submittedName>
        <fullName evidence="2">Bacteriochlorophyll 4-vinyl reductase</fullName>
    </submittedName>
</protein>
<keyword evidence="3" id="KW-1185">Reference proteome</keyword>
<dbReference type="PANTHER" id="PTHR35090:SF1">
    <property type="entry name" value="SLR0144 PROTEIN"/>
    <property type="match status" value="1"/>
</dbReference>
<dbReference type="InterPro" id="IPR010249">
    <property type="entry name" value="BchJ"/>
</dbReference>
<sequence>MSANMVLPLHEVLGETVGGVARDALFQGAGMRYLPGPQDHVRERQVFEIHQSVRDLHSDQSEAILREAGRRAAAIVAEYRIPASAKTMLRRLPWPLATWMLVRSASQNAWTFGGSATFEAPKTSQLSLVGNPSIKDARSKKPLCVFHETLFQTLFRALVHPAMLCTETGCEACGEEACTFTLEMQNLD</sequence>
<dbReference type="SUPFAM" id="SSF111126">
    <property type="entry name" value="Ligand-binding domain in the NO signalling and Golgi transport"/>
    <property type="match status" value="1"/>
</dbReference>
<evidence type="ECO:0000313" key="3">
    <source>
        <dbReference type="Proteomes" id="UP001210720"/>
    </source>
</evidence>
<dbReference type="NCBIfam" id="TIGR02019">
    <property type="entry name" value="BchJ"/>
    <property type="match status" value="1"/>
</dbReference>
<dbReference type="PANTHER" id="PTHR35090">
    <property type="entry name" value="DNA-DIRECTED RNA POLYMERASE SUBUNIT I"/>
    <property type="match status" value="1"/>
</dbReference>
<accession>A0ABT4XPH3</accession>